<dbReference type="InterPro" id="IPR003362">
    <property type="entry name" value="Bact_transf"/>
</dbReference>
<evidence type="ECO:0000256" key="6">
    <source>
        <dbReference type="ARBA" id="ARBA00023136"/>
    </source>
</evidence>
<evidence type="ECO:0000256" key="1">
    <source>
        <dbReference type="ARBA" id="ARBA00004141"/>
    </source>
</evidence>
<evidence type="ECO:0000313" key="10">
    <source>
        <dbReference type="EMBL" id="RYC30256.1"/>
    </source>
</evidence>
<keyword evidence="7" id="KW-0270">Exopolysaccharide synthesis</keyword>
<evidence type="ECO:0000256" key="2">
    <source>
        <dbReference type="ARBA" id="ARBA00006464"/>
    </source>
</evidence>
<keyword evidence="5 8" id="KW-1133">Transmembrane helix</keyword>
<evidence type="ECO:0000256" key="3">
    <source>
        <dbReference type="ARBA" id="ARBA00022679"/>
    </source>
</evidence>
<dbReference type="PANTHER" id="PTHR30576:SF21">
    <property type="entry name" value="UDP-GLUCOSE:UNDECAPRENYL-PHOSPHATE GLUCOSE-1-PHOSPHATE TRANSFERASE"/>
    <property type="match status" value="1"/>
</dbReference>
<evidence type="ECO:0000256" key="8">
    <source>
        <dbReference type="SAM" id="Phobius"/>
    </source>
</evidence>
<dbReference type="GO" id="GO:0009242">
    <property type="term" value="P:colanic acid biosynthetic process"/>
    <property type="evidence" value="ECO:0007669"/>
    <property type="project" value="TreeGrafter"/>
</dbReference>
<keyword evidence="6 8" id="KW-0472">Membrane</keyword>
<keyword evidence="3 10" id="KW-0808">Transferase</keyword>
<dbReference type="PANTHER" id="PTHR30576">
    <property type="entry name" value="COLANIC BIOSYNTHESIS UDP-GLUCOSE LIPID CARRIER TRANSFERASE"/>
    <property type="match status" value="1"/>
</dbReference>
<dbReference type="OrthoDB" id="9808602at2"/>
<comment type="caution">
    <text evidence="10">The sequence shown here is derived from an EMBL/GenBank/DDBJ whole genome shotgun (WGS) entry which is preliminary data.</text>
</comment>
<organism evidence="10 11">
    <name type="scientific">Lichenibacterium minor</name>
    <dbReference type="NCBI Taxonomy" id="2316528"/>
    <lineage>
        <taxon>Bacteria</taxon>
        <taxon>Pseudomonadati</taxon>
        <taxon>Pseudomonadota</taxon>
        <taxon>Alphaproteobacteria</taxon>
        <taxon>Hyphomicrobiales</taxon>
        <taxon>Lichenihabitantaceae</taxon>
        <taxon>Lichenibacterium</taxon>
    </lineage>
</organism>
<dbReference type="GO" id="GO:0089702">
    <property type="term" value="F:undecaprenyl-phosphate glucose phosphotransferase activity"/>
    <property type="evidence" value="ECO:0007669"/>
    <property type="project" value="TreeGrafter"/>
</dbReference>
<evidence type="ECO:0000256" key="5">
    <source>
        <dbReference type="ARBA" id="ARBA00022989"/>
    </source>
</evidence>
<comment type="similarity">
    <text evidence="2">Belongs to the bacterial sugar transferase family.</text>
</comment>
<feature type="transmembrane region" description="Helical" evidence="8">
    <location>
        <begin position="51"/>
        <end position="75"/>
    </location>
</feature>
<evidence type="ECO:0000259" key="9">
    <source>
        <dbReference type="Pfam" id="PF02397"/>
    </source>
</evidence>
<keyword evidence="4 8" id="KW-0812">Transmembrane</keyword>
<keyword evidence="11" id="KW-1185">Reference proteome</keyword>
<evidence type="ECO:0000256" key="4">
    <source>
        <dbReference type="ARBA" id="ARBA00022692"/>
    </source>
</evidence>
<evidence type="ECO:0000313" key="11">
    <source>
        <dbReference type="Proteomes" id="UP000290759"/>
    </source>
</evidence>
<feature type="transmembrane region" description="Helical" evidence="8">
    <location>
        <begin position="155"/>
        <end position="175"/>
    </location>
</feature>
<feature type="transmembrane region" description="Helical" evidence="8">
    <location>
        <begin position="315"/>
        <end position="339"/>
    </location>
</feature>
<gene>
    <name evidence="10" type="ORF">D3273_20005</name>
</gene>
<dbReference type="GO" id="GO:0000271">
    <property type="term" value="P:polysaccharide biosynthetic process"/>
    <property type="evidence" value="ECO:0007669"/>
    <property type="project" value="UniProtKB-KW"/>
</dbReference>
<dbReference type="Pfam" id="PF02397">
    <property type="entry name" value="Bac_transf"/>
    <property type="match status" value="1"/>
</dbReference>
<reference evidence="10 11" key="2">
    <citation type="submission" date="2019-02" db="EMBL/GenBank/DDBJ databases">
        <title>'Lichenibacterium ramalinii' gen. nov. sp. nov., 'Lichenibacterium minor' gen. nov. sp. nov.</title>
        <authorList>
            <person name="Pankratov T."/>
        </authorList>
    </citation>
    <scope>NUCLEOTIDE SEQUENCE [LARGE SCALE GENOMIC DNA]</scope>
    <source>
        <strain evidence="10 11">RmlP026</strain>
    </source>
</reference>
<accession>A0A4Q2U5Z5</accession>
<comment type="subcellular location">
    <subcellularLocation>
        <location evidence="1">Membrane</location>
        <topology evidence="1">Multi-pass membrane protein</topology>
    </subcellularLocation>
</comment>
<dbReference type="AlphaFoldDB" id="A0A4Q2U5Z5"/>
<protein>
    <submittedName>
        <fullName evidence="10">Exopolysaccharide biosynthesis polyprenyl glycosylphosphotransferase</fullName>
    </submittedName>
</protein>
<dbReference type="EMBL" id="QYBB01000029">
    <property type="protein sequence ID" value="RYC30256.1"/>
    <property type="molecule type" value="Genomic_DNA"/>
</dbReference>
<feature type="domain" description="Bacterial sugar transferase" evidence="9">
    <location>
        <begin position="313"/>
        <end position="494"/>
    </location>
</feature>
<feature type="transmembrane region" description="Helical" evidence="8">
    <location>
        <begin position="126"/>
        <end position="143"/>
    </location>
</feature>
<dbReference type="InterPro" id="IPR017475">
    <property type="entry name" value="EPS_sugar_tfrase"/>
</dbReference>
<feature type="transmembrane region" description="Helical" evidence="8">
    <location>
        <begin position="87"/>
        <end position="106"/>
    </location>
</feature>
<dbReference type="NCBIfam" id="TIGR03025">
    <property type="entry name" value="EPS_sugtrans"/>
    <property type="match status" value="1"/>
</dbReference>
<sequence>MARRADCNRGATRRPGPIAVLRAILPTAISPAAPQRRAAPRRHGRARPNTALTRVGFLLLASGLDAAVILAIAAASGAALGRGSEPINALVLGVAVAMVFIVPGVVRHDYAITHYLSHKGHAKRALALWGVAVAGALGFAFLTKTTESFSRGGTLGLVAGGPIGLLVLRTALVGVMQARAAAGRVASRHIFLVGDEEMIRAFGERHAPHQLGLRIVGAAVLRPGDDSRADDLTLAVASARVLRPDDIYILVPWGDRDRLEAAIDAFMGVPAAVHLAPERFFDKFDDLHVIRNGSVASLHLVRQPLSSSDVLAKRVVDIVLAAAALVALAPLFAAMAVLIRREGPGPVFFMQRRYGFNQEPFRIYKFRSMSATEDGRAVRQATAGDSRITRVGRFMRRTNIDELPQLLNVLRGEMSLVGPRPHAMAHDQAFERDVALYARRHNVRPGITGWAQVNGWRGETDTPEKVLGRVEHDLFYIDNWSLMLDLSIMVRTVFSRKAYENAG</sequence>
<name>A0A4Q2U5Z5_9HYPH</name>
<reference evidence="10 11" key="1">
    <citation type="submission" date="2018-12" db="EMBL/GenBank/DDBJ databases">
        <authorList>
            <person name="Grouzdev D.S."/>
            <person name="Krutkina M.S."/>
        </authorList>
    </citation>
    <scope>NUCLEOTIDE SEQUENCE [LARGE SCALE GENOMIC DNA]</scope>
    <source>
        <strain evidence="10 11">RmlP026</strain>
    </source>
</reference>
<dbReference type="Proteomes" id="UP000290759">
    <property type="component" value="Unassembled WGS sequence"/>
</dbReference>
<dbReference type="GO" id="GO:0016020">
    <property type="term" value="C:membrane"/>
    <property type="evidence" value="ECO:0007669"/>
    <property type="project" value="UniProtKB-SubCell"/>
</dbReference>
<evidence type="ECO:0000256" key="7">
    <source>
        <dbReference type="ARBA" id="ARBA00023169"/>
    </source>
</evidence>
<proteinExistence type="inferred from homology"/>